<gene>
    <name evidence="2" type="ORF">F511_17420</name>
</gene>
<organism evidence="2 3">
    <name type="scientific">Dorcoceras hygrometricum</name>
    <dbReference type="NCBI Taxonomy" id="472368"/>
    <lineage>
        <taxon>Eukaryota</taxon>
        <taxon>Viridiplantae</taxon>
        <taxon>Streptophyta</taxon>
        <taxon>Embryophyta</taxon>
        <taxon>Tracheophyta</taxon>
        <taxon>Spermatophyta</taxon>
        <taxon>Magnoliopsida</taxon>
        <taxon>eudicotyledons</taxon>
        <taxon>Gunneridae</taxon>
        <taxon>Pentapetalae</taxon>
        <taxon>asterids</taxon>
        <taxon>lamiids</taxon>
        <taxon>Lamiales</taxon>
        <taxon>Gesneriaceae</taxon>
        <taxon>Didymocarpoideae</taxon>
        <taxon>Trichosporeae</taxon>
        <taxon>Loxocarpinae</taxon>
        <taxon>Dorcoceras</taxon>
    </lineage>
</organism>
<dbReference type="EMBL" id="KQ999331">
    <property type="protein sequence ID" value="KZV41912.1"/>
    <property type="molecule type" value="Genomic_DNA"/>
</dbReference>
<dbReference type="Proteomes" id="UP000250235">
    <property type="component" value="Unassembled WGS sequence"/>
</dbReference>
<evidence type="ECO:0000313" key="2">
    <source>
        <dbReference type="EMBL" id="KZV41912.1"/>
    </source>
</evidence>
<proteinExistence type="predicted"/>
<name>A0A2Z7C514_9LAMI</name>
<evidence type="ECO:0000313" key="3">
    <source>
        <dbReference type="Proteomes" id="UP000250235"/>
    </source>
</evidence>
<protein>
    <submittedName>
        <fullName evidence="2">Uncharacterized protein</fullName>
    </submittedName>
</protein>
<sequence length="57" mass="6130">MSSYTSPASSKRSKTNPNEVSQQEESNATTLAGIKVLQLVVVLTQLVAPQEVVRVSQ</sequence>
<evidence type="ECO:0000256" key="1">
    <source>
        <dbReference type="SAM" id="MobiDB-lite"/>
    </source>
</evidence>
<accession>A0A2Z7C514</accession>
<feature type="region of interest" description="Disordered" evidence="1">
    <location>
        <begin position="1"/>
        <end position="26"/>
    </location>
</feature>
<keyword evidence="3" id="KW-1185">Reference proteome</keyword>
<dbReference type="AlphaFoldDB" id="A0A2Z7C514"/>
<reference evidence="2 3" key="1">
    <citation type="journal article" date="2015" name="Proc. Natl. Acad. Sci. U.S.A.">
        <title>The resurrection genome of Boea hygrometrica: A blueprint for survival of dehydration.</title>
        <authorList>
            <person name="Xiao L."/>
            <person name="Yang G."/>
            <person name="Zhang L."/>
            <person name="Yang X."/>
            <person name="Zhao S."/>
            <person name="Ji Z."/>
            <person name="Zhou Q."/>
            <person name="Hu M."/>
            <person name="Wang Y."/>
            <person name="Chen M."/>
            <person name="Xu Y."/>
            <person name="Jin H."/>
            <person name="Xiao X."/>
            <person name="Hu G."/>
            <person name="Bao F."/>
            <person name="Hu Y."/>
            <person name="Wan P."/>
            <person name="Li L."/>
            <person name="Deng X."/>
            <person name="Kuang T."/>
            <person name="Xiang C."/>
            <person name="Zhu J.K."/>
            <person name="Oliver M.J."/>
            <person name="He Y."/>
        </authorList>
    </citation>
    <scope>NUCLEOTIDE SEQUENCE [LARGE SCALE GENOMIC DNA]</scope>
    <source>
        <strain evidence="3">cv. XS01</strain>
    </source>
</reference>